<keyword evidence="2" id="KW-1185">Reference proteome</keyword>
<proteinExistence type="predicted"/>
<reference evidence="1" key="1">
    <citation type="journal article" date="2020" name="Fungal Divers.">
        <title>Resolving the Mortierellaceae phylogeny through synthesis of multi-gene phylogenetics and phylogenomics.</title>
        <authorList>
            <person name="Vandepol N."/>
            <person name="Liber J."/>
            <person name="Desiro A."/>
            <person name="Na H."/>
            <person name="Kennedy M."/>
            <person name="Barry K."/>
            <person name="Grigoriev I.V."/>
            <person name="Miller A.N."/>
            <person name="O'Donnell K."/>
            <person name="Stajich J.E."/>
            <person name="Bonito G."/>
        </authorList>
    </citation>
    <scope>NUCLEOTIDE SEQUENCE</scope>
    <source>
        <strain evidence="1">REB-010B</strain>
    </source>
</reference>
<name>A0A9P6RWW0_9FUNG</name>
<dbReference type="EMBL" id="JAAAIP010000012">
    <property type="protein sequence ID" value="KAG0329657.1"/>
    <property type="molecule type" value="Genomic_DNA"/>
</dbReference>
<comment type="caution">
    <text evidence="1">The sequence shown here is derived from an EMBL/GenBank/DDBJ whole genome shotgun (WGS) entry which is preliminary data.</text>
</comment>
<evidence type="ECO:0000313" key="1">
    <source>
        <dbReference type="EMBL" id="KAG0329657.1"/>
    </source>
</evidence>
<gene>
    <name evidence="1" type="ORF">BGZ99_000872</name>
</gene>
<sequence length="79" mass="8391">NIERGQEAEGVSVAVLEVSVFDPTGAVKIRVETAMLASGLVKIEEWFRGGDGGGGRRAGCSQSGVYWHIEFPRSRGNVG</sequence>
<protein>
    <submittedName>
        <fullName evidence="1">Uncharacterized protein</fullName>
    </submittedName>
</protein>
<accession>A0A9P6RWW0</accession>
<dbReference type="AlphaFoldDB" id="A0A9P6RWW0"/>
<dbReference type="Proteomes" id="UP000738325">
    <property type="component" value="Unassembled WGS sequence"/>
</dbReference>
<evidence type="ECO:0000313" key="2">
    <source>
        <dbReference type="Proteomes" id="UP000738325"/>
    </source>
</evidence>
<organism evidence="1 2">
    <name type="scientific">Dissophora globulifera</name>
    <dbReference type="NCBI Taxonomy" id="979702"/>
    <lineage>
        <taxon>Eukaryota</taxon>
        <taxon>Fungi</taxon>
        <taxon>Fungi incertae sedis</taxon>
        <taxon>Mucoromycota</taxon>
        <taxon>Mortierellomycotina</taxon>
        <taxon>Mortierellomycetes</taxon>
        <taxon>Mortierellales</taxon>
        <taxon>Mortierellaceae</taxon>
        <taxon>Dissophora</taxon>
    </lineage>
</organism>
<feature type="non-terminal residue" evidence="1">
    <location>
        <position position="1"/>
    </location>
</feature>